<sequence>MASYAAVMRLVIKLLPLHWAENAGRRGRVLEQRGGRMSDDRRCRVDVRHDRGRCGILNHRCRMHDRRVHLMDGGVAGGRRCNRLHDRGRRHGILQHGGRSGMDDRYGRRGVLHVRCRSGRHVRQPVIAVVARSGPHGGDQSQEKLPERETIRTEQAGS</sequence>
<evidence type="ECO:0000256" key="1">
    <source>
        <dbReference type="SAM" id="MobiDB-lite"/>
    </source>
</evidence>
<dbReference type="AlphaFoldDB" id="A0A182UWM3"/>
<accession>A0A182UWM3</accession>
<organism evidence="2 3">
    <name type="scientific">Anopheles merus</name>
    <name type="common">Mosquito</name>
    <dbReference type="NCBI Taxonomy" id="30066"/>
    <lineage>
        <taxon>Eukaryota</taxon>
        <taxon>Metazoa</taxon>
        <taxon>Ecdysozoa</taxon>
        <taxon>Arthropoda</taxon>
        <taxon>Hexapoda</taxon>
        <taxon>Insecta</taxon>
        <taxon>Pterygota</taxon>
        <taxon>Neoptera</taxon>
        <taxon>Endopterygota</taxon>
        <taxon>Diptera</taxon>
        <taxon>Nematocera</taxon>
        <taxon>Culicoidea</taxon>
        <taxon>Culicidae</taxon>
        <taxon>Anophelinae</taxon>
        <taxon>Anopheles</taxon>
    </lineage>
</organism>
<evidence type="ECO:0000313" key="3">
    <source>
        <dbReference type="Proteomes" id="UP000075903"/>
    </source>
</evidence>
<feature type="compositionally biased region" description="Basic and acidic residues" evidence="1">
    <location>
        <begin position="141"/>
        <end position="152"/>
    </location>
</feature>
<dbReference type="VEuPathDB" id="VectorBase:AMEM004910"/>
<feature type="region of interest" description="Disordered" evidence="1">
    <location>
        <begin position="131"/>
        <end position="158"/>
    </location>
</feature>
<dbReference type="Proteomes" id="UP000075903">
    <property type="component" value="Unassembled WGS sequence"/>
</dbReference>
<name>A0A182UWM3_ANOME</name>
<evidence type="ECO:0000313" key="2">
    <source>
        <dbReference type="EnsemblMetazoa" id="AMEM004910-PA"/>
    </source>
</evidence>
<keyword evidence="3" id="KW-1185">Reference proteome</keyword>
<proteinExistence type="predicted"/>
<reference evidence="2" key="1">
    <citation type="submission" date="2020-05" db="UniProtKB">
        <authorList>
            <consortium name="EnsemblMetazoa"/>
        </authorList>
    </citation>
    <scope>IDENTIFICATION</scope>
    <source>
        <strain evidence="2">MAF</strain>
    </source>
</reference>
<dbReference type="EnsemblMetazoa" id="AMEM004910-RA">
    <property type="protein sequence ID" value="AMEM004910-PA"/>
    <property type="gene ID" value="AMEM004910"/>
</dbReference>
<protein>
    <submittedName>
        <fullName evidence="2">Uncharacterized protein</fullName>
    </submittedName>
</protein>